<keyword evidence="2" id="KW-1185">Reference proteome</keyword>
<proteinExistence type="predicted"/>
<dbReference type="AlphaFoldDB" id="A0AAF0BVN2"/>
<protein>
    <submittedName>
        <fullName evidence="1">Uncharacterized protein</fullName>
    </submittedName>
</protein>
<name>A0AAF0BVN2_9ACTN</name>
<sequence length="51" mass="5442">MILVMFVCWAVAALARAVGRVAAWVRPRPPGLALVTEDVAEPEPESRTPAA</sequence>
<dbReference type="EMBL" id="CP116942">
    <property type="protein sequence ID" value="WCO67223.1"/>
    <property type="molecule type" value="Genomic_DNA"/>
</dbReference>
<organism evidence="1 2">
    <name type="scientific">Iamia majanohamensis</name>
    <dbReference type="NCBI Taxonomy" id="467976"/>
    <lineage>
        <taxon>Bacteria</taxon>
        <taxon>Bacillati</taxon>
        <taxon>Actinomycetota</taxon>
        <taxon>Acidimicrobiia</taxon>
        <taxon>Acidimicrobiales</taxon>
        <taxon>Iamiaceae</taxon>
        <taxon>Iamia</taxon>
    </lineage>
</organism>
<dbReference type="RefSeq" id="WP_272736745.1">
    <property type="nucleotide sequence ID" value="NZ_CP116942.1"/>
</dbReference>
<accession>A0AAF0BVN2</accession>
<dbReference type="Proteomes" id="UP001216390">
    <property type="component" value="Chromosome"/>
</dbReference>
<evidence type="ECO:0000313" key="1">
    <source>
        <dbReference type="EMBL" id="WCO67223.1"/>
    </source>
</evidence>
<reference evidence="1" key="1">
    <citation type="submission" date="2023-01" db="EMBL/GenBank/DDBJ databases">
        <title>The diversity of Class Acidimicrobiia in South China Sea sediment environments and the proposal of Iamia marina sp. nov., a novel species of the genus Iamia.</title>
        <authorList>
            <person name="He Y."/>
            <person name="Tian X."/>
        </authorList>
    </citation>
    <scope>NUCLEOTIDE SEQUENCE</scope>
    <source>
        <strain evidence="1">DSM 19957</strain>
    </source>
</reference>
<evidence type="ECO:0000313" key="2">
    <source>
        <dbReference type="Proteomes" id="UP001216390"/>
    </source>
</evidence>
<gene>
    <name evidence="1" type="ORF">PO878_00615</name>
</gene>
<dbReference type="KEGG" id="ima:PO878_00615"/>